<dbReference type="GO" id="GO:0004016">
    <property type="term" value="F:adenylate cyclase activity"/>
    <property type="evidence" value="ECO:0007669"/>
    <property type="project" value="TreeGrafter"/>
</dbReference>
<dbReference type="Gene3D" id="1.10.10.10">
    <property type="entry name" value="Winged helix-like DNA-binding domain superfamily/Winged helix DNA-binding domain"/>
    <property type="match status" value="1"/>
</dbReference>
<dbReference type="InterPro" id="IPR005158">
    <property type="entry name" value="BTAD"/>
</dbReference>
<dbReference type="PANTHER" id="PTHR16305:SF35">
    <property type="entry name" value="TRANSCRIPTIONAL ACTIVATOR DOMAIN"/>
    <property type="match status" value="1"/>
</dbReference>
<dbReference type="Gene3D" id="1.25.40.10">
    <property type="entry name" value="Tetratricopeptide repeat domain"/>
    <property type="match status" value="3"/>
</dbReference>
<dbReference type="SMART" id="SM00028">
    <property type="entry name" value="TPR"/>
    <property type="match status" value="6"/>
</dbReference>
<gene>
    <name evidence="5" type="ORF">EI684_13400</name>
</gene>
<dbReference type="EMBL" id="RSAS01000526">
    <property type="protein sequence ID" value="RRR70397.1"/>
    <property type="molecule type" value="Genomic_DNA"/>
</dbReference>
<keyword evidence="3" id="KW-0802">TPR repeat</keyword>
<keyword evidence="2" id="KW-0067">ATP-binding</keyword>
<dbReference type="InterPro" id="IPR016032">
    <property type="entry name" value="Sig_transdc_resp-reg_C-effctor"/>
</dbReference>
<evidence type="ECO:0000313" key="5">
    <source>
        <dbReference type="EMBL" id="RRR70397.1"/>
    </source>
</evidence>
<proteinExistence type="predicted"/>
<feature type="domain" description="Bacterial transcriptional activator" evidence="4">
    <location>
        <begin position="91"/>
        <end position="233"/>
    </location>
</feature>
<evidence type="ECO:0000313" key="6">
    <source>
        <dbReference type="Proteomes" id="UP000280307"/>
    </source>
</evidence>
<dbReference type="SUPFAM" id="SSF48452">
    <property type="entry name" value="TPR-like"/>
    <property type="match status" value="3"/>
</dbReference>
<dbReference type="Proteomes" id="UP000280307">
    <property type="component" value="Unassembled WGS sequence"/>
</dbReference>
<dbReference type="SMART" id="SM01043">
    <property type="entry name" value="BTAD"/>
    <property type="match status" value="1"/>
</dbReference>
<dbReference type="PROSITE" id="PS50005">
    <property type="entry name" value="TPR"/>
    <property type="match status" value="1"/>
</dbReference>
<dbReference type="Gene3D" id="3.40.50.300">
    <property type="entry name" value="P-loop containing nucleotide triphosphate hydrolases"/>
    <property type="match status" value="1"/>
</dbReference>
<dbReference type="PANTHER" id="PTHR16305">
    <property type="entry name" value="TESTICULAR SOLUBLE ADENYLYL CYCLASE"/>
    <property type="match status" value="1"/>
</dbReference>
<evidence type="ECO:0000256" key="1">
    <source>
        <dbReference type="ARBA" id="ARBA00022741"/>
    </source>
</evidence>
<dbReference type="Pfam" id="PF03704">
    <property type="entry name" value="BTAD"/>
    <property type="match status" value="1"/>
</dbReference>
<dbReference type="GO" id="GO:0005737">
    <property type="term" value="C:cytoplasm"/>
    <property type="evidence" value="ECO:0007669"/>
    <property type="project" value="TreeGrafter"/>
</dbReference>
<dbReference type="GO" id="GO:0003677">
    <property type="term" value="F:DNA binding"/>
    <property type="evidence" value="ECO:0007669"/>
    <property type="project" value="InterPro"/>
</dbReference>
<dbReference type="InterPro" id="IPR027417">
    <property type="entry name" value="P-loop_NTPase"/>
</dbReference>
<organism evidence="5 6">
    <name type="scientific">Candidatus Viridilinea halotolerans</name>
    <dbReference type="NCBI Taxonomy" id="2491704"/>
    <lineage>
        <taxon>Bacteria</taxon>
        <taxon>Bacillati</taxon>
        <taxon>Chloroflexota</taxon>
        <taxon>Chloroflexia</taxon>
        <taxon>Chloroflexales</taxon>
        <taxon>Chloroflexineae</taxon>
        <taxon>Oscillochloridaceae</taxon>
        <taxon>Candidatus Viridilinea</taxon>
    </lineage>
</organism>
<dbReference type="SUPFAM" id="SSF52540">
    <property type="entry name" value="P-loop containing nucleoside triphosphate hydrolases"/>
    <property type="match status" value="1"/>
</dbReference>
<comment type="caution">
    <text evidence="5">The sequence shown here is derived from an EMBL/GenBank/DDBJ whole genome shotgun (WGS) entry which is preliminary data.</text>
</comment>
<accession>A0A426TXG7</accession>
<dbReference type="GO" id="GO:0006355">
    <property type="term" value="P:regulation of DNA-templated transcription"/>
    <property type="evidence" value="ECO:0007669"/>
    <property type="project" value="InterPro"/>
</dbReference>
<name>A0A426TXG7_9CHLR</name>
<dbReference type="GO" id="GO:0005524">
    <property type="term" value="F:ATP binding"/>
    <property type="evidence" value="ECO:0007669"/>
    <property type="project" value="UniProtKB-KW"/>
</dbReference>
<dbReference type="AlphaFoldDB" id="A0A426TXG7"/>
<sequence>MLAIRLLGPPQILDATGPVALPRRQARALLFYLAAQGGPITREQLLRLLWADHERPRAQQLLRTTLHAIRRTIGPVLQGDDALQIDPAVAVDYRSLQALVVAPAPDESALAALLTAAHGDFMADFTLPAAEEFAHWLDGERERAHLLCIRGATHLAHVAAARHDYHAAWSALELALQRDPLQEDLQREAMRFHYLAGDRVGAIRRYEQLRERLEAELGVPPMRETQAIYDALILDALSLPTVAHGLKADRLRQPRAEGEGHPTPPQDLAVAGRAHILLTPQPPAEEGERMLQPVPVPVPVPSQSAAKHALMNPEAQTLNPESIPFTGRSAELAQLEQALAAGRLALIEGEPGIGKTRLALELLRRAEAAGALVLVGNGRELEQKLPYQALVGALRTLVTAAIWPALRNALDLEAIWLQEAARLLPELAPSSLEFVPSGQAEEVRLWEGVTRLLLALSARAPFYLVLDDAHWADASSLGLLAYLLRRAAGHPLRLLLTTRPLEAHSPVATLVTTLTREGRVERIALQGLTPAASMALAQQICPTDPAPLAAWLHHNAEGNPYIIGELLRYAREQELLSDDGQLQLPSDNKLVVPHTVYSLIAARLVRLSDAARRVLDAAVAVGRTFTFALVQRAAALAEGTALDALDELRAARLVTVQPDGSFSFDHSLTMEVAYRQAGLPRHQALQRRVAEALEVLHSHDRDAVAGLIATHFAAGGAHERAATYALCAGERAAAVAAWAEAVAFYEQALNGTPATQRFALLLALGEALHQRGASPQAAARLHEALACASDARENNRARLSLASVLVPLARYDDVIGLVRDVARSGTPHEQARALFRWGTALSLAGTKLPEAALRLREAERILANLVPPDPVALAQVYFELGGVAAQQGDLPRAIATYQEALTVADGLNDPHLHTLDGALTWRILARNNLAYHLLLMGDLAAATCHAEAGLALASQHGVLGLLPYLHSTAGEIALAQGALAPAETSFQTGLTLAEQLSLPERIAGLGANLGRVACARGERTQARARLQSALSLADSIGTHYLAAQIRIWLAPLLPPDAAQATREAARAIATSGGYRRLLEELEMASPSSIRGLWSA</sequence>
<keyword evidence="1" id="KW-0547">Nucleotide-binding</keyword>
<dbReference type="InterPro" id="IPR019734">
    <property type="entry name" value="TPR_rpt"/>
</dbReference>
<protein>
    <submittedName>
        <fullName evidence="5">Transcriptional regulator</fullName>
    </submittedName>
</protein>
<feature type="repeat" description="TPR" evidence="3">
    <location>
        <begin position="874"/>
        <end position="907"/>
    </location>
</feature>
<evidence type="ECO:0000256" key="3">
    <source>
        <dbReference type="PROSITE-ProRule" id="PRU00339"/>
    </source>
</evidence>
<dbReference type="SUPFAM" id="SSF46894">
    <property type="entry name" value="C-terminal effector domain of the bipartite response regulators"/>
    <property type="match status" value="1"/>
</dbReference>
<dbReference type="InterPro" id="IPR041664">
    <property type="entry name" value="AAA_16"/>
</dbReference>
<evidence type="ECO:0000256" key="2">
    <source>
        <dbReference type="ARBA" id="ARBA00022840"/>
    </source>
</evidence>
<reference evidence="5 6" key="1">
    <citation type="submission" date="2018-12" db="EMBL/GenBank/DDBJ databases">
        <title>Genome Sequence of Candidatus Viridilinea halotolerans isolated from saline sulfide-rich spring.</title>
        <authorList>
            <person name="Grouzdev D.S."/>
            <person name="Burganskaya E.I."/>
            <person name="Krutkina M.S."/>
            <person name="Sukhacheva M.V."/>
            <person name="Gorlenko V.M."/>
        </authorList>
    </citation>
    <scope>NUCLEOTIDE SEQUENCE [LARGE SCALE GENOMIC DNA]</scope>
    <source>
        <strain evidence="5">Chok-6</strain>
    </source>
</reference>
<evidence type="ECO:0000259" key="4">
    <source>
        <dbReference type="SMART" id="SM01043"/>
    </source>
</evidence>
<dbReference type="InterPro" id="IPR036388">
    <property type="entry name" value="WH-like_DNA-bd_sf"/>
</dbReference>
<dbReference type="Pfam" id="PF13191">
    <property type="entry name" value="AAA_16"/>
    <property type="match status" value="1"/>
</dbReference>
<dbReference type="InterPro" id="IPR011990">
    <property type="entry name" value="TPR-like_helical_dom_sf"/>
</dbReference>